<dbReference type="AlphaFoldDB" id="A0AAP9YEH5"/>
<evidence type="ECO:0000256" key="1">
    <source>
        <dbReference type="SAM" id="Phobius"/>
    </source>
</evidence>
<evidence type="ECO:0000313" key="3">
    <source>
        <dbReference type="Proteomes" id="UP000596192"/>
    </source>
</evidence>
<feature type="transmembrane region" description="Helical" evidence="1">
    <location>
        <begin position="7"/>
        <end position="33"/>
    </location>
</feature>
<dbReference type="Proteomes" id="UP000596192">
    <property type="component" value="Chromosome"/>
</dbReference>
<evidence type="ECO:0008006" key="4">
    <source>
        <dbReference type="Google" id="ProtNLM"/>
    </source>
</evidence>
<gene>
    <name evidence="2" type="ORF">GKQ51_01755</name>
</gene>
<dbReference type="EMBL" id="CP066310">
    <property type="protein sequence ID" value="QQE89118.1"/>
    <property type="molecule type" value="Genomic_DNA"/>
</dbReference>
<sequence length="134" mass="15105">MVQVSKIVKWFFIVAGTILATLLALCVFAFWYMNSGIFGMDSFDKQAWHKKTTNEQDATCYRGGMAKDIIDKLLSSKTTREDVVSLLGSPDGNSTENSYRYVLGMCSGFGFDYDSLHIYVDGQGYIFHAKIMQH</sequence>
<keyword evidence="1" id="KW-1133">Transmembrane helix</keyword>
<proteinExistence type="predicted"/>
<keyword evidence="1" id="KW-0472">Membrane</keyword>
<keyword evidence="1" id="KW-0812">Transmembrane</keyword>
<evidence type="ECO:0000313" key="2">
    <source>
        <dbReference type="EMBL" id="QQE89118.1"/>
    </source>
</evidence>
<dbReference type="RefSeq" id="WP_198867084.1">
    <property type="nucleotide sequence ID" value="NZ_CP066310.1"/>
</dbReference>
<name>A0AAP9YEH5_9GAMM</name>
<organism evidence="2 3">
    <name type="scientific">Azotobacter chroococcum</name>
    <dbReference type="NCBI Taxonomy" id="353"/>
    <lineage>
        <taxon>Bacteria</taxon>
        <taxon>Pseudomonadati</taxon>
        <taxon>Pseudomonadota</taxon>
        <taxon>Gammaproteobacteria</taxon>
        <taxon>Pseudomonadales</taxon>
        <taxon>Pseudomonadaceae</taxon>
        <taxon>Azotobacter</taxon>
    </lineage>
</organism>
<protein>
    <recommendedName>
        <fullName evidence="4">Outer membrane protein assembly factor BamE</fullName>
    </recommendedName>
</protein>
<reference evidence="2 3" key="1">
    <citation type="submission" date="2020-12" db="EMBL/GenBank/DDBJ databases">
        <title>Genomic Analysis and Response surface optimization of nitrogen-fixing conditions for A. chroococcum strain HR1, Isolation from rhizosphere soil.</title>
        <authorList>
            <person name="Li J."/>
            <person name="Yang H."/>
            <person name="Liu H."/>
            <person name="Wang C."/>
            <person name="Tian Y."/>
            <person name="Lu X.Y."/>
        </authorList>
    </citation>
    <scope>NUCLEOTIDE SEQUENCE [LARGE SCALE GENOMIC DNA]</scope>
    <source>
        <strain evidence="2 3">HR1</strain>
    </source>
</reference>
<accession>A0AAP9YEH5</accession>